<evidence type="ECO:0000256" key="1">
    <source>
        <dbReference type="SAM" id="Coils"/>
    </source>
</evidence>
<dbReference type="InterPro" id="IPR007445">
    <property type="entry name" value="PilO"/>
</dbReference>
<keyword evidence="1" id="KW-0175">Coiled coil</keyword>
<dbReference type="GO" id="GO:0043107">
    <property type="term" value="P:type IV pilus-dependent motility"/>
    <property type="evidence" value="ECO:0007669"/>
    <property type="project" value="InterPro"/>
</dbReference>
<evidence type="ECO:0000313" key="3">
    <source>
        <dbReference type="EMBL" id="SJL84887.1"/>
    </source>
</evidence>
<dbReference type="AlphaFoldDB" id="A0A1R4B7I4"/>
<evidence type="ECO:0000313" key="4">
    <source>
        <dbReference type="Proteomes" id="UP000189475"/>
    </source>
</evidence>
<protein>
    <recommendedName>
        <fullName evidence="5">MSHA biogenesis protein MshJ</fullName>
    </recommendedName>
</protein>
<keyword evidence="2" id="KW-0812">Transmembrane</keyword>
<organism evidence="3 4">
    <name type="scientific">Vibrio palustris</name>
    <dbReference type="NCBI Taxonomy" id="1918946"/>
    <lineage>
        <taxon>Bacteria</taxon>
        <taxon>Pseudomonadati</taxon>
        <taxon>Pseudomonadota</taxon>
        <taxon>Gammaproteobacteria</taxon>
        <taxon>Vibrionales</taxon>
        <taxon>Vibrionaceae</taxon>
        <taxon>Vibrio</taxon>
    </lineage>
</organism>
<dbReference type="Proteomes" id="UP000189475">
    <property type="component" value="Unassembled WGS sequence"/>
</dbReference>
<dbReference type="STRING" id="1918946.VPAL9027_02890"/>
<dbReference type="GO" id="GO:0043683">
    <property type="term" value="P:type IV pilus assembly"/>
    <property type="evidence" value="ECO:0007669"/>
    <property type="project" value="InterPro"/>
</dbReference>
<gene>
    <name evidence="3" type="ORF">VPAL9027_02890</name>
</gene>
<dbReference type="Pfam" id="PF04350">
    <property type="entry name" value="PilO"/>
    <property type="match status" value="1"/>
</dbReference>
<keyword evidence="2" id="KW-1133">Transmembrane helix</keyword>
<dbReference type="EMBL" id="FUFT01000008">
    <property type="protein sequence ID" value="SJL84887.1"/>
    <property type="molecule type" value="Genomic_DNA"/>
</dbReference>
<evidence type="ECO:0000256" key="2">
    <source>
        <dbReference type="SAM" id="Phobius"/>
    </source>
</evidence>
<feature type="transmembrane region" description="Helical" evidence="2">
    <location>
        <begin position="21"/>
        <end position="40"/>
    </location>
</feature>
<reference evidence="3 4" key="1">
    <citation type="submission" date="2017-02" db="EMBL/GenBank/DDBJ databases">
        <authorList>
            <person name="Peterson S.W."/>
        </authorList>
    </citation>
    <scope>NUCLEOTIDE SEQUENCE [LARGE SCALE GENOMIC DNA]</scope>
    <source>
        <strain evidence="3 4">CECT 9027</strain>
    </source>
</reference>
<proteinExistence type="predicted"/>
<evidence type="ECO:0008006" key="5">
    <source>
        <dbReference type="Google" id="ProtNLM"/>
    </source>
</evidence>
<name>A0A1R4B7I4_9VIBR</name>
<dbReference type="RefSeq" id="WP_077315282.1">
    <property type="nucleotide sequence ID" value="NZ_AP024887.1"/>
</dbReference>
<keyword evidence="4" id="KW-1185">Reference proteome</keyword>
<keyword evidence="2" id="KW-0472">Membrane</keyword>
<feature type="coiled-coil region" evidence="1">
    <location>
        <begin position="80"/>
        <end position="107"/>
    </location>
</feature>
<sequence length="215" mass="24869">MNERWSQLSSWFNGRLPREKILIAIGAVTGVFFILQALLLDKIDSALTLTRQQLQEADLNNIRTQNDITVLKKKLAVDPDTKINQELEQVEKKYSTLKAQLAEKRKAMVSPTQMTSLLQRVLKSKQELTLISMESLPSERLGSKTDMDVEHYYLHPIRMEFTGDYFSVLDYLHAIESLPVKYYWRRFDYNVASYPRGRVAVEVYTIGTKEEFIGG</sequence>
<dbReference type="OrthoDB" id="9151209at2"/>
<accession>A0A1R4B7I4</accession>